<gene>
    <name evidence="2" type="ORF">CUN48_07975</name>
</gene>
<evidence type="ECO:0000259" key="1">
    <source>
        <dbReference type="Pfam" id="PF13847"/>
    </source>
</evidence>
<dbReference type="SUPFAM" id="SSF53335">
    <property type="entry name" value="S-adenosyl-L-methionine-dependent methyltransferases"/>
    <property type="match status" value="1"/>
</dbReference>
<dbReference type="Proteomes" id="UP000230790">
    <property type="component" value="Unassembled WGS sequence"/>
</dbReference>
<dbReference type="PANTHER" id="PTHR43861">
    <property type="entry name" value="TRANS-ACONITATE 2-METHYLTRANSFERASE-RELATED"/>
    <property type="match status" value="1"/>
</dbReference>
<dbReference type="CDD" id="cd02440">
    <property type="entry name" value="AdoMet_MTases"/>
    <property type="match status" value="1"/>
</dbReference>
<reference evidence="2 3" key="1">
    <citation type="submission" date="2017-11" db="EMBL/GenBank/DDBJ databases">
        <title>Evolution of Phototrophy in the Chloroflexi Phylum Driven by Horizontal Gene Transfer.</title>
        <authorList>
            <person name="Ward L.M."/>
            <person name="Hemp J."/>
            <person name="Shih P.M."/>
            <person name="Mcglynn S.E."/>
            <person name="Fischer W."/>
        </authorList>
    </citation>
    <scope>NUCLEOTIDE SEQUENCE [LARGE SCALE GENOMIC DNA]</scope>
    <source>
        <strain evidence="2">JP3_7</strain>
    </source>
</reference>
<feature type="domain" description="Methyltransferase" evidence="1">
    <location>
        <begin position="119"/>
        <end position="211"/>
    </location>
</feature>
<evidence type="ECO:0000313" key="2">
    <source>
        <dbReference type="EMBL" id="PJF47580.1"/>
    </source>
</evidence>
<name>A0A2M8QCS1_9CHLR</name>
<dbReference type="InterPro" id="IPR025714">
    <property type="entry name" value="Methyltranfer_dom"/>
</dbReference>
<accession>A0A2M8QCS1</accession>
<dbReference type="Pfam" id="PF13847">
    <property type="entry name" value="Methyltransf_31"/>
    <property type="match status" value="1"/>
</dbReference>
<proteinExistence type="predicted"/>
<dbReference type="EMBL" id="PGTN01000043">
    <property type="protein sequence ID" value="PJF47580.1"/>
    <property type="molecule type" value="Genomic_DNA"/>
</dbReference>
<dbReference type="Gene3D" id="3.40.50.150">
    <property type="entry name" value="Vaccinia Virus protein VP39"/>
    <property type="match status" value="1"/>
</dbReference>
<organism evidence="2 3">
    <name type="scientific">Candidatus Thermofonsia Clade 3 bacterium</name>
    <dbReference type="NCBI Taxonomy" id="2364212"/>
    <lineage>
        <taxon>Bacteria</taxon>
        <taxon>Bacillati</taxon>
        <taxon>Chloroflexota</taxon>
        <taxon>Candidatus Thermofontia</taxon>
        <taxon>Candidatus Thermofonsia Clade 3</taxon>
    </lineage>
</organism>
<dbReference type="InterPro" id="IPR029063">
    <property type="entry name" value="SAM-dependent_MTases_sf"/>
</dbReference>
<protein>
    <recommendedName>
        <fullName evidence="1">Methyltransferase domain-containing protein</fullName>
    </recommendedName>
</protein>
<dbReference type="AlphaFoldDB" id="A0A2M8QCS1"/>
<evidence type="ECO:0000313" key="3">
    <source>
        <dbReference type="Proteomes" id="UP000230790"/>
    </source>
</evidence>
<comment type="caution">
    <text evidence="2">The sequence shown here is derived from an EMBL/GenBank/DDBJ whole genome shotgun (WGS) entry which is preliminary data.</text>
</comment>
<sequence>MTRSTRDMIPGCARDRIARAMPSPDAEVRALQPWYHDFSRFGLQTQFPPRRADQLRALFNTLRRRLDPSYVEKGERFSLRRFLKPAPPAHVANQGAKEQVIEAYLQRCLADLPSAAPECLDLFCADGYYACLLATLRPNAHITGVDLDPQEIRRAQTAARLLKLPALRFEVGDVWDVTRAGRAYDLVLCTGGLYHLAQPAEFVRALRPVARRFLVVQSVVTLETDDPNYFVTPAPGWKHGSRFTHAALGRWLTEAGWRILDSALRELPANPRRCDRGSSFYCCAAG</sequence>